<accession>A2EP86</accession>
<dbReference type="InterPro" id="IPR001487">
    <property type="entry name" value="Bromodomain"/>
</dbReference>
<sequence length="204" mass="23361">MNPYDYNCCQKLLNEYFDAPMTKLLRAPVDPVKDQCPNYLNIVKEPMDFGTMKKKLKANQYDSIDSFYNDIALICKNAKLFNGETSMFGMIANDIMAKADAWKAQKCSCVEEEWFSAVKKGAKELHDHLIDAPPTVSFYEPINLPDGFTIDSLSEENKEKIAPLIKPFKIEELVDKWPFIKNSTRLEVLDIIEPPKTPEKPKSK</sequence>
<organism evidence="4 5">
    <name type="scientific">Trichomonas vaginalis (strain ATCC PRA-98 / G3)</name>
    <dbReference type="NCBI Taxonomy" id="412133"/>
    <lineage>
        <taxon>Eukaryota</taxon>
        <taxon>Metamonada</taxon>
        <taxon>Parabasalia</taxon>
        <taxon>Trichomonadida</taxon>
        <taxon>Trichomonadidae</taxon>
        <taxon>Trichomonas</taxon>
    </lineage>
</organism>
<dbReference type="STRING" id="5722.A2EP86"/>
<dbReference type="KEGG" id="tva:4763419"/>
<name>A2EP86_TRIV3</name>
<reference evidence="4" key="1">
    <citation type="submission" date="2006-10" db="EMBL/GenBank/DDBJ databases">
        <authorList>
            <person name="Amadeo P."/>
            <person name="Zhao Q."/>
            <person name="Wortman J."/>
            <person name="Fraser-Liggett C."/>
            <person name="Carlton J."/>
        </authorList>
    </citation>
    <scope>NUCLEOTIDE SEQUENCE</scope>
    <source>
        <strain evidence="4">G3</strain>
    </source>
</reference>
<dbReference type="OrthoDB" id="784962at2759"/>
<dbReference type="SMR" id="A2EP86"/>
<evidence type="ECO:0000313" key="4">
    <source>
        <dbReference type="EMBL" id="EAY05553.1"/>
    </source>
</evidence>
<dbReference type="VEuPathDB" id="TrichDB:TVAGG3_0178700"/>
<reference evidence="4" key="2">
    <citation type="journal article" date="2007" name="Science">
        <title>Draft genome sequence of the sexually transmitted pathogen Trichomonas vaginalis.</title>
        <authorList>
            <person name="Carlton J.M."/>
            <person name="Hirt R.P."/>
            <person name="Silva J.C."/>
            <person name="Delcher A.L."/>
            <person name="Schatz M."/>
            <person name="Zhao Q."/>
            <person name="Wortman J.R."/>
            <person name="Bidwell S.L."/>
            <person name="Alsmark U.C.M."/>
            <person name="Besteiro S."/>
            <person name="Sicheritz-Ponten T."/>
            <person name="Noel C.J."/>
            <person name="Dacks J.B."/>
            <person name="Foster P.G."/>
            <person name="Simillion C."/>
            <person name="Van de Peer Y."/>
            <person name="Miranda-Saavedra D."/>
            <person name="Barton G.J."/>
            <person name="Westrop G.D."/>
            <person name="Mueller S."/>
            <person name="Dessi D."/>
            <person name="Fiori P.L."/>
            <person name="Ren Q."/>
            <person name="Paulsen I."/>
            <person name="Zhang H."/>
            <person name="Bastida-Corcuera F.D."/>
            <person name="Simoes-Barbosa A."/>
            <person name="Brown M.T."/>
            <person name="Hayes R.D."/>
            <person name="Mukherjee M."/>
            <person name="Okumura C.Y."/>
            <person name="Schneider R."/>
            <person name="Smith A.J."/>
            <person name="Vanacova S."/>
            <person name="Villalvazo M."/>
            <person name="Haas B.J."/>
            <person name="Pertea M."/>
            <person name="Feldblyum T.V."/>
            <person name="Utterback T.R."/>
            <person name="Shu C.L."/>
            <person name="Osoegawa K."/>
            <person name="de Jong P.J."/>
            <person name="Hrdy I."/>
            <person name="Horvathova L."/>
            <person name="Zubacova Z."/>
            <person name="Dolezal P."/>
            <person name="Malik S.B."/>
            <person name="Logsdon J.M. Jr."/>
            <person name="Henze K."/>
            <person name="Gupta A."/>
            <person name="Wang C.C."/>
            <person name="Dunne R.L."/>
            <person name="Upcroft J.A."/>
            <person name="Upcroft P."/>
            <person name="White O."/>
            <person name="Salzberg S.L."/>
            <person name="Tang P."/>
            <person name="Chiu C.-H."/>
            <person name="Lee Y.-S."/>
            <person name="Embley T.M."/>
            <person name="Coombs G.H."/>
            <person name="Mottram J.C."/>
            <person name="Tachezy J."/>
            <person name="Fraser-Liggett C.M."/>
            <person name="Johnson P.J."/>
        </authorList>
    </citation>
    <scope>NUCLEOTIDE SEQUENCE [LARGE SCALE GENOMIC DNA]</scope>
    <source>
        <strain evidence="4">G3</strain>
    </source>
</reference>
<dbReference type="PROSITE" id="PS50014">
    <property type="entry name" value="BROMODOMAIN_2"/>
    <property type="match status" value="1"/>
</dbReference>
<dbReference type="eggNOG" id="KOG1474">
    <property type="taxonomic scope" value="Eukaryota"/>
</dbReference>
<dbReference type="AlphaFoldDB" id="A2EP86"/>
<dbReference type="PRINTS" id="PR00503">
    <property type="entry name" value="BROMODOMAIN"/>
</dbReference>
<dbReference type="Pfam" id="PF00439">
    <property type="entry name" value="Bromodomain"/>
    <property type="match status" value="1"/>
</dbReference>
<dbReference type="InterPro" id="IPR036427">
    <property type="entry name" value="Bromodomain-like_sf"/>
</dbReference>
<proteinExistence type="predicted"/>
<dbReference type="EMBL" id="DS113446">
    <property type="protein sequence ID" value="EAY05553.1"/>
    <property type="molecule type" value="Genomic_DNA"/>
</dbReference>
<dbReference type="VEuPathDB" id="TrichDB:TVAG_319080"/>
<dbReference type="InParanoid" id="A2EP86"/>
<protein>
    <submittedName>
        <fullName evidence="4">Bromodomain containing protein</fullName>
    </submittedName>
</protein>
<dbReference type="RefSeq" id="XP_001317776.1">
    <property type="nucleotide sequence ID" value="XM_001317741.1"/>
</dbReference>
<dbReference type="CDD" id="cd04369">
    <property type="entry name" value="Bromodomain"/>
    <property type="match status" value="1"/>
</dbReference>
<dbReference type="PANTHER" id="PTHR46136">
    <property type="entry name" value="TRANSCRIPTION FACTOR GTE8"/>
    <property type="match status" value="1"/>
</dbReference>
<feature type="domain" description="Bromo" evidence="3">
    <location>
        <begin position="17"/>
        <end position="89"/>
    </location>
</feature>
<evidence type="ECO:0000256" key="2">
    <source>
        <dbReference type="PROSITE-ProRule" id="PRU00035"/>
    </source>
</evidence>
<evidence type="ECO:0000256" key="1">
    <source>
        <dbReference type="ARBA" id="ARBA00023117"/>
    </source>
</evidence>
<dbReference type="SUPFAM" id="SSF47370">
    <property type="entry name" value="Bromodomain"/>
    <property type="match status" value="1"/>
</dbReference>
<dbReference type="PANTHER" id="PTHR46136:SF1">
    <property type="entry name" value="TRANSCRIPTION FACTOR GTE11-RELATED"/>
    <property type="match status" value="1"/>
</dbReference>
<dbReference type="SMART" id="SM00297">
    <property type="entry name" value="BROMO"/>
    <property type="match status" value="1"/>
</dbReference>
<dbReference type="InterPro" id="IPR052442">
    <property type="entry name" value="Env_Response_Regulator"/>
</dbReference>
<gene>
    <name evidence="4" type="ORF">TVAG_319080</name>
</gene>
<evidence type="ECO:0000259" key="3">
    <source>
        <dbReference type="PROSITE" id="PS50014"/>
    </source>
</evidence>
<dbReference type="Gene3D" id="1.20.920.10">
    <property type="entry name" value="Bromodomain-like"/>
    <property type="match status" value="1"/>
</dbReference>
<evidence type="ECO:0000313" key="5">
    <source>
        <dbReference type="Proteomes" id="UP000001542"/>
    </source>
</evidence>
<keyword evidence="1 2" id="KW-0103">Bromodomain</keyword>
<keyword evidence="5" id="KW-1185">Reference proteome</keyword>
<dbReference type="Proteomes" id="UP000001542">
    <property type="component" value="Unassembled WGS sequence"/>
</dbReference>